<keyword evidence="6" id="KW-0067">ATP-binding</keyword>
<comment type="similarity">
    <text evidence="1">Belongs to the CpsD/CapB family.</text>
</comment>
<evidence type="ECO:0000259" key="10">
    <source>
        <dbReference type="Pfam" id="PF13614"/>
    </source>
</evidence>
<evidence type="ECO:0000256" key="4">
    <source>
        <dbReference type="ARBA" id="ARBA00022741"/>
    </source>
</evidence>
<evidence type="ECO:0000256" key="9">
    <source>
        <dbReference type="SAM" id="Phobius"/>
    </source>
</evidence>
<dbReference type="GO" id="GO:0005886">
    <property type="term" value="C:plasma membrane"/>
    <property type="evidence" value="ECO:0007669"/>
    <property type="project" value="TreeGrafter"/>
</dbReference>
<feature type="domain" description="AAA" evidence="10">
    <location>
        <begin position="591"/>
        <end position="727"/>
    </location>
</feature>
<dbReference type="Pfam" id="PF13614">
    <property type="entry name" value="AAA_31"/>
    <property type="match status" value="1"/>
</dbReference>
<feature type="transmembrane region" description="Helical" evidence="9">
    <location>
        <begin position="493"/>
        <end position="512"/>
    </location>
</feature>
<sequence>MKGSPPYSLDIREEEEQFDIKKALSKYLRYWPWFLVAILISLVIGFFYLRYAPVIFESVAKIKVLDDSKQLNISMDPMSILNGNSKINMDNEIEVLESYRILSHVVNEMDLDVTYAVVGKLKTTEIWDAPFIVTKEFPKDSLIDPLSYTVSVNASGLSFVDKQDHKLTVLPSQASIPTKYFPLSVTLLNNINLEDYSDATYEVVISPVKEVVMYLIEEMKVEATNKTSEILTLSLQGENPDRNERILNKIIETFNEDGVLDRQLVSKRTVDFTDERIVNLSGELSTIEGKKESFQRNNNLSYIEADAGMSIQKKSIAEDEVNKLETQIELSKLLSESLSDQGDNGLLPADIGLESNGINSLVSSYNKIALERQKLAASAGENNPTLQELSSQLSRTKQNIINTVNVYQQQQNVSLAQLSQQKNRAGAQFSRIPEKQNILRSIERQQSIKESLYLLLLQKREEAAINYAVTAPSVKVVDYGLSDSKPVSPKKKVVYAISLLMGLLVPVGVLYMKFTMDTKIHERADVEKLHADIPIAAEIPYFENIKSFTQANDRSILAESFRILSTNVNYLLGKKVKDGKVIYVTSSVKEEGKTMIALNLSLAYASIKKKVLLVGADLRNPQLHTYFNIDKNNVGLSNYLHDPKIDWKDCIHKGFGLNDFHKVCFAGAIPPNAPELLSSPAFEDFINAVKKEFDYIIVDCAPTLLVTDTLLISEYADSTLFVVRAEFTDKRLFEFIKGLNKNHRLKNMAFVINDVKIDKLNGYNYGYGYGYSESVISRSWYKRFFEKKTDKPKS</sequence>
<keyword evidence="4" id="KW-0547">Nucleotide-binding</keyword>
<dbReference type="PANTHER" id="PTHR32309">
    <property type="entry name" value="TYROSINE-PROTEIN KINASE"/>
    <property type="match status" value="1"/>
</dbReference>
<keyword evidence="9" id="KW-0812">Transmembrane</keyword>
<evidence type="ECO:0000313" key="12">
    <source>
        <dbReference type="EMBL" id="TXD71633.1"/>
    </source>
</evidence>
<dbReference type="OrthoDB" id="9794577at2"/>
<evidence type="ECO:0000259" key="11">
    <source>
        <dbReference type="Pfam" id="PF13807"/>
    </source>
</evidence>
<evidence type="ECO:0000256" key="7">
    <source>
        <dbReference type="ARBA" id="ARBA00023137"/>
    </source>
</evidence>
<keyword evidence="5 12" id="KW-0418">Kinase</keyword>
<name>A0A5C6YVK4_9FLAO</name>
<evidence type="ECO:0000256" key="6">
    <source>
        <dbReference type="ARBA" id="ARBA00022840"/>
    </source>
</evidence>
<dbReference type="AlphaFoldDB" id="A0A5C6YVK4"/>
<dbReference type="Gene3D" id="3.40.50.300">
    <property type="entry name" value="P-loop containing nucleotide triphosphate hydrolases"/>
    <property type="match status" value="1"/>
</dbReference>
<evidence type="ECO:0000256" key="5">
    <source>
        <dbReference type="ARBA" id="ARBA00022777"/>
    </source>
</evidence>
<accession>A0A5C6YVK4</accession>
<dbReference type="SUPFAM" id="SSF52540">
    <property type="entry name" value="P-loop containing nucleoside triphosphate hydrolases"/>
    <property type="match status" value="1"/>
</dbReference>
<dbReference type="NCBIfam" id="TIGR01007">
    <property type="entry name" value="eps_fam"/>
    <property type="match status" value="1"/>
</dbReference>
<dbReference type="InterPro" id="IPR005702">
    <property type="entry name" value="Wzc-like_C"/>
</dbReference>
<dbReference type="InterPro" id="IPR050445">
    <property type="entry name" value="Bact_polysacc_biosynth/exp"/>
</dbReference>
<keyword evidence="3 12" id="KW-0808">Transferase</keyword>
<dbReference type="InterPro" id="IPR025669">
    <property type="entry name" value="AAA_dom"/>
</dbReference>
<protein>
    <recommendedName>
        <fullName evidence="2">non-specific protein-tyrosine kinase</fullName>
        <ecNumber evidence="2">2.7.10.2</ecNumber>
    </recommendedName>
</protein>
<evidence type="ECO:0000256" key="2">
    <source>
        <dbReference type="ARBA" id="ARBA00011903"/>
    </source>
</evidence>
<dbReference type="RefSeq" id="WP_111845499.1">
    <property type="nucleotide sequence ID" value="NZ_UEGI01000019.1"/>
</dbReference>
<keyword evidence="9" id="KW-0472">Membrane</keyword>
<gene>
    <name evidence="12" type="ORF">ESU54_15995</name>
</gene>
<keyword evidence="9" id="KW-1133">Transmembrane helix</keyword>
<evidence type="ECO:0000256" key="3">
    <source>
        <dbReference type="ARBA" id="ARBA00022679"/>
    </source>
</evidence>
<comment type="caution">
    <text evidence="12">The sequence shown here is derived from an EMBL/GenBank/DDBJ whole genome shotgun (WGS) entry which is preliminary data.</text>
</comment>
<dbReference type="EMBL" id="VORT01000015">
    <property type="protein sequence ID" value="TXD71633.1"/>
    <property type="molecule type" value="Genomic_DNA"/>
</dbReference>
<feature type="transmembrane region" description="Helical" evidence="9">
    <location>
        <begin position="30"/>
        <end position="49"/>
    </location>
</feature>
<dbReference type="EC" id="2.7.10.2" evidence="2"/>
<dbReference type="InterPro" id="IPR027417">
    <property type="entry name" value="P-loop_NTPase"/>
</dbReference>
<dbReference type="PANTHER" id="PTHR32309:SF13">
    <property type="entry name" value="FERRIC ENTEROBACTIN TRANSPORT PROTEIN FEPE"/>
    <property type="match status" value="1"/>
</dbReference>
<dbReference type="InterPro" id="IPR032807">
    <property type="entry name" value="GNVR"/>
</dbReference>
<proteinExistence type="inferred from homology"/>
<comment type="catalytic activity">
    <reaction evidence="8">
        <text>L-tyrosyl-[protein] + ATP = O-phospho-L-tyrosyl-[protein] + ADP + H(+)</text>
        <dbReference type="Rhea" id="RHEA:10596"/>
        <dbReference type="Rhea" id="RHEA-COMP:10136"/>
        <dbReference type="Rhea" id="RHEA-COMP:20101"/>
        <dbReference type="ChEBI" id="CHEBI:15378"/>
        <dbReference type="ChEBI" id="CHEBI:30616"/>
        <dbReference type="ChEBI" id="CHEBI:46858"/>
        <dbReference type="ChEBI" id="CHEBI:61978"/>
        <dbReference type="ChEBI" id="CHEBI:456216"/>
        <dbReference type="EC" id="2.7.10.2"/>
    </reaction>
</comment>
<organism evidence="12 13">
    <name type="scientific">Aequorivita antarctica</name>
    <dbReference type="NCBI Taxonomy" id="153266"/>
    <lineage>
        <taxon>Bacteria</taxon>
        <taxon>Pseudomonadati</taxon>
        <taxon>Bacteroidota</taxon>
        <taxon>Flavobacteriia</taxon>
        <taxon>Flavobacteriales</taxon>
        <taxon>Flavobacteriaceae</taxon>
        <taxon>Aequorivita</taxon>
    </lineage>
</organism>
<evidence type="ECO:0000256" key="8">
    <source>
        <dbReference type="ARBA" id="ARBA00051245"/>
    </source>
</evidence>
<feature type="domain" description="Tyrosine-protein kinase G-rich" evidence="11">
    <location>
        <begin position="435"/>
        <end position="513"/>
    </location>
</feature>
<evidence type="ECO:0000256" key="1">
    <source>
        <dbReference type="ARBA" id="ARBA00007316"/>
    </source>
</evidence>
<dbReference type="GO" id="GO:0004715">
    <property type="term" value="F:non-membrane spanning protein tyrosine kinase activity"/>
    <property type="evidence" value="ECO:0007669"/>
    <property type="project" value="UniProtKB-EC"/>
</dbReference>
<evidence type="ECO:0000313" key="13">
    <source>
        <dbReference type="Proteomes" id="UP000321497"/>
    </source>
</evidence>
<keyword evidence="7" id="KW-0829">Tyrosine-protein kinase</keyword>
<dbReference type="GO" id="GO:0005524">
    <property type="term" value="F:ATP binding"/>
    <property type="evidence" value="ECO:0007669"/>
    <property type="project" value="UniProtKB-KW"/>
</dbReference>
<dbReference type="Proteomes" id="UP000321497">
    <property type="component" value="Unassembled WGS sequence"/>
</dbReference>
<dbReference type="Pfam" id="PF13807">
    <property type="entry name" value="GNVR"/>
    <property type="match status" value="1"/>
</dbReference>
<dbReference type="CDD" id="cd05387">
    <property type="entry name" value="BY-kinase"/>
    <property type="match status" value="1"/>
</dbReference>
<reference evidence="12 13" key="1">
    <citation type="submission" date="2019-08" db="EMBL/GenBank/DDBJ databases">
        <title>Genome of Aequorivita antarctica SW49 (type strain).</title>
        <authorList>
            <person name="Bowman J.P."/>
        </authorList>
    </citation>
    <scope>NUCLEOTIDE SEQUENCE [LARGE SCALE GENOMIC DNA]</scope>
    <source>
        <strain evidence="12 13">SW49</strain>
    </source>
</reference>
<keyword evidence="13" id="KW-1185">Reference proteome</keyword>